<evidence type="ECO:0000313" key="2">
    <source>
        <dbReference type="Proteomes" id="UP001163321"/>
    </source>
</evidence>
<dbReference type="EMBL" id="CM047588">
    <property type="protein sequence ID" value="KAI9905436.1"/>
    <property type="molecule type" value="Genomic_DNA"/>
</dbReference>
<comment type="caution">
    <text evidence="1">The sequence shown here is derived from an EMBL/GenBank/DDBJ whole genome shotgun (WGS) entry which is preliminary data.</text>
</comment>
<protein>
    <submittedName>
        <fullName evidence="1">Uncharacterized protein</fullName>
    </submittedName>
</protein>
<proteinExistence type="predicted"/>
<dbReference type="Proteomes" id="UP001163321">
    <property type="component" value="Chromosome 9"/>
</dbReference>
<name>A0ACC0VIY5_9STRA</name>
<reference evidence="1 2" key="1">
    <citation type="journal article" date="2022" name="bioRxiv">
        <title>The genome of the oomycete Peronosclerospora sorghi, a cosmopolitan pathogen of maize and sorghum, is inflated with dispersed pseudogenes.</title>
        <authorList>
            <person name="Fletcher K."/>
            <person name="Martin F."/>
            <person name="Isakeit T."/>
            <person name="Cavanaugh K."/>
            <person name="Magill C."/>
            <person name="Michelmore R."/>
        </authorList>
    </citation>
    <scope>NUCLEOTIDE SEQUENCE [LARGE SCALE GENOMIC DNA]</scope>
    <source>
        <strain evidence="1">P6</strain>
    </source>
</reference>
<sequence>MECQTQWKARTLPLYCEAQWGAHAPPNVPARGHKPALLSPKEMPSMKELQTLASIPIIMLHALAHIELGAIDNYWDTLVRFDPATHELPRAFYDDFLTVASDEARHFKMVDDRLRVLGSEYGALPATRALLDHAANTAADLAARIAVVPLVQEARGLDSGNRLVHRIQSMGDPVSANVVKQIVWEERAHVRCGVKWFQHLAKVQKREKDAIAYFQELVLEFFPDGLPGPFDVEARLAANMGAEWYEPLENKGHMSSPSQGSVVRDVVKQDKGQSSRVAAFAGHNKKVILAGSVWPERTSSAAGVRSTDIIKVLQEKGFHVLCVSPSRLNDHAALLENEYGVSCIQADANTDAFQKVLLETMPQLVIFDRFIAEEMYGWQIKKYAPDALRVLDLQDVHFLRRAREFAVKKLGTKVEDTLDGTLLDIAPVEKFAIRELASIHRSDMTLFVSEVERELLVSRFQIPDVVLHRCDFFYPQIETSKLRSFGNRKDIAFIGSFKHAPNVDAVEWTKSNILPIFRSIGGDAEVHIYGSYGESKRLAKLEDPRNGLYMKGFAPNVHDTLSKYRLSIAPLRFGAGLKGKIVDSWFVGTPCISTSIGAEGMSSEAPEWGGVITNCPRAFASEMLELYHDEPRWSATKDAGIALCSARYDRSRNADRLMEGLERALREKQTWREKNWIGRILWSEKFRATEYMSRYICAKNCDRNKK</sequence>
<gene>
    <name evidence="1" type="ORF">PsorP6_014407</name>
</gene>
<organism evidence="1 2">
    <name type="scientific">Peronosclerospora sorghi</name>
    <dbReference type="NCBI Taxonomy" id="230839"/>
    <lineage>
        <taxon>Eukaryota</taxon>
        <taxon>Sar</taxon>
        <taxon>Stramenopiles</taxon>
        <taxon>Oomycota</taxon>
        <taxon>Peronosporomycetes</taxon>
        <taxon>Peronosporales</taxon>
        <taxon>Peronosporaceae</taxon>
        <taxon>Peronosclerospora</taxon>
    </lineage>
</organism>
<keyword evidence="2" id="KW-1185">Reference proteome</keyword>
<accession>A0ACC0VIY5</accession>
<evidence type="ECO:0000313" key="1">
    <source>
        <dbReference type="EMBL" id="KAI9905436.1"/>
    </source>
</evidence>